<feature type="binding site" evidence="9">
    <location>
        <begin position="97"/>
        <end position="99"/>
    </location>
    <ligand>
        <name>ATP</name>
        <dbReference type="ChEBI" id="CHEBI:30616"/>
    </ligand>
</feature>
<evidence type="ECO:0000256" key="3">
    <source>
        <dbReference type="ARBA" id="ARBA00022695"/>
    </source>
</evidence>
<feature type="binding site" evidence="9">
    <location>
        <position position="16"/>
    </location>
    <ligand>
        <name>substrate</name>
    </ligand>
</feature>
<dbReference type="Proteomes" id="UP001344906">
    <property type="component" value="Unassembled WGS sequence"/>
</dbReference>
<dbReference type="CDD" id="cd02163">
    <property type="entry name" value="PPAT"/>
    <property type="match status" value="1"/>
</dbReference>
<dbReference type="EMBL" id="BSRI01000002">
    <property type="protein sequence ID" value="GLV60403.1"/>
    <property type="molecule type" value="Genomic_DNA"/>
</dbReference>
<comment type="subunit">
    <text evidence="9">Homohexamer.</text>
</comment>
<organism evidence="11 12">
    <name type="scientific">Dictyobacter halimunensis</name>
    <dbReference type="NCBI Taxonomy" id="3026934"/>
    <lineage>
        <taxon>Bacteria</taxon>
        <taxon>Bacillati</taxon>
        <taxon>Chloroflexota</taxon>
        <taxon>Ktedonobacteria</taxon>
        <taxon>Ktedonobacterales</taxon>
        <taxon>Dictyobacteraceae</taxon>
        <taxon>Dictyobacter</taxon>
    </lineage>
</organism>
<dbReference type="GO" id="GO:0016779">
    <property type="term" value="F:nucleotidyltransferase activity"/>
    <property type="evidence" value="ECO:0007669"/>
    <property type="project" value="UniProtKB-KW"/>
</dbReference>
<evidence type="ECO:0000256" key="7">
    <source>
        <dbReference type="ARBA" id="ARBA00022993"/>
    </source>
</evidence>
<keyword evidence="3 9" id="KW-0548">Nucleotidyltransferase</keyword>
<dbReference type="InterPro" id="IPR001980">
    <property type="entry name" value="PPAT"/>
</dbReference>
<dbReference type="PRINTS" id="PR01020">
    <property type="entry name" value="LPSBIOSNTHSS"/>
</dbReference>
<feature type="binding site" evidence="9">
    <location>
        <position position="82"/>
    </location>
    <ligand>
        <name>substrate</name>
    </ligand>
</feature>
<dbReference type="HAMAP" id="MF_00151">
    <property type="entry name" value="PPAT_bact"/>
    <property type="match status" value="1"/>
</dbReference>
<dbReference type="SUPFAM" id="SSF52374">
    <property type="entry name" value="Nucleotidylyl transferase"/>
    <property type="match status" value="1"/>
</dbReference>
<feature type="binding site" evidence="9">
    <location>
        <begin position="16"/>
        <end position="17"/>
    </location>
    <ligand>
        <name>ATP</name>
        <dbReference type="ChEBI" id="CHEBI:30616"/>
    </ligand>
</feature>
<comment type="caution">
    <text evidence="11">The sequence shown here is derived from an EMBL/GenBank/DDBJ whole genome shotgun (WGS) entry which is preliminary data.</text>
</comment>
<accession>A0ABQ6G1J3</accession>
<evidence type="ECO:0000256" key="8">
    <source>
        <dbReference type="ARBA" id="ARBA00029346"/>
    </source>
</evidence>
<evidence type="ECO:0000256" key="9">
    <source>
        <dbReference type="HAMAP-Rule" id="MF_00151"/>
    </source>
</evidence>
<dbReference type="Gene3D" id="3.40.50.620">
    <property type="entry name" value="HUPs"/>
    <property type="match status" value="1"/>
</dbReference>
<keyword evidence="12" id="KW-1185">Reference proteome</keyword>
<keyword evidence="4 9" id="KW-0547">Nucleotide-binding</keyword>
<comment type="similarity">
    <text evidence="9">Belongs to the bacterial CoaD family.</text>
</comment>
<gene>
    <name evidence="11" type="primary">coaD_2</name>
    <name evidence="9" type="synonym">coaD</name>
    <name evidence="11" type="ORF">KDH_72230</name>
</gene>
<keyword evidence="7 9" id="KW-0173">Coenzyme A biosynthesis</keyword>
<evidence type="ECO:0000256" key="2">
    <source>
        <dbReference type="ARBA" id="ARBA00022679"/>
    </source>
</evidence>
<keyword evidence="2 9" id="KW-0808">Transferase</keyword>
<keyword evidence="6 9" id="KW-0460">Magnesium</keyword>
<sequence>MNNRNADGRIAVYPGSFDPITNGHLDIVRRAARLFDTLIIAVYANPNKTLLFSLEERLALCRAVVKSSDLPNVRVESFSGLTVDYVAGRGGQAIIRGLRSPNDFEGEFRMGLMNHRLAPTIDTVCLFTSQEHLFISSSRLKEVASLGGHVDGMLPPLVVDALRQKYPS</sequence>
<feature type="binding site" evidence="9">
    <location>
        <position position="48"/>
    </location>
    <ligand>
        <name>substrate</name>
    </ligand>
</feature>
<dbReference type="Pfam" id="PF01467">
    <property type="entry name" value="CTP_transf_like"/>
    <property type="match status" value="1"/>
</dbReference>
<comment type="subcellular location">
    <subcellularLocation>
        <location evidence="9">Cytoplasm</location>
    </subcellularLocation>
</comment>
<dbReference type="NCBIfam" id="TIGR01510">
    <property type="entry name" value="coaD_prev_kdtB"/>
    <property type="match status" value="1"/>
</dbReference>
<feature type="site" description="Transition state stabilizer" evidence="9">
    <location>
        <position position="24"/>
    </location>
</feature>
<evidence type="ECO:0000256" key="1">
    <source>
        <dbReference type="ARBA" id="ARBA00022490"/>
    </source>
</evidence>
<dbReference type="InterPro" id="IPR014729">
    <property type="entry name" value="Rossmann-like_a/b/a_fold"/>
</dbReference>
<feature type="binding site" evidence="9">
    <location>
        <position position="24"/>
    </location>
    <ligand>
        <name>ATP</name>
        <dbReference type="ChEBI" id="CHEBI:30616"/>
    </ligand>
</feature>
<name>A0ABQ6G1J3_9CHLR</name>
<dbReference type="PANTHER" id="PTHR21342">
    <property type="entry name" value="PHOSPHOPANTETHEINE ADENYLYLTRANSFERASE"/>
    <property type="match status" value="1"/>
</dbReference>
<evidence type="ECO:0000256" key="4">
    <source>
        <dbReference type="ARBA" id="ARBA00022741"/>
    </source>
</evidence>
<comment type="catalytic activity">
    <reaction evidence="8 9">
        <text>(R)-4'-phosphopantetheine + ATP + H(+) = 3'-dephospho-CoA + diphosphate</text>
        <dbReference type="Rhea" id="RHEA:19801"/>
        <dbReference type="ChEBI" id="CHEBI:15378"/>
        <dbReference type="ChEBI" id="CHEBI:30616"/>
        <dbReference type="ChEBI" id="CHEBI:33019"/>
        <dbReference type="ChEBI" id="CHEBI:57328"/>
        <dbReference type="ChEBI" id="CHEBI:61723"/>
        <dbReference type="EC" id="2.7.7.3"/>
    </reaction>
</comment>
<dbReference type="NCBIfam" id="TIGR00125">
    <property type="entry name" value="cyt_tran_rel"/>
    <property type="match status" value="1"/>
</dbReference>
<feature type="binding site" evidence="9">
    <location>
        <begin position="132"/>
        <end position="138"/>
    </location>
    <ligand>
        <name>ATP</name>
        <dbReference type="ChEBI" id="CHEBI:30616"/>
    </ligand>
</feature>
<comment type="cofactor">
    <cofactor evidence="9">
        <name>Mg(2+)</name>
        <dbReference type="ChEBI" id="CHEBI:18420"/>
    </cofactor>
</comment>
<feature type="domain" description="Cytidyltransferase-like" evidence="10">
    <location>
        <begin position="12"/>
        <end position="142"/>
    </location>
</feature>
<comment type="function">
    <text evidence="9">Reversibly transfers an adenylyl group from ATP to 4'-phosphopantetheine, yielding dephospho-CoA (dPCoA) and pyrophosphate.</text>
</comment>
<reference evidence="11 12" key="1">
    <citation type="submission" date="2023-02" db="EMBL/GenBank/DDBJ databases">
        <title>Dictyobacter halimunensis sp. nov., a new member of the class Ktedonobacteria from forest soil in a geothermal area.</title>
        <authorList>
            <person name="Rachmania M.K."/>
            <person name="Ningsih F."/>
            <person name="Sakai Y."/>
            <person name="Yabe S."/>
            <person name="Yokota A."/>
            <person name="Sjamsuridzal W."/>
        </authorList>
    </citation>
    <scope>NUCLEOTIDE SEQUENCE [LARGE SCALE GENOMIC DNA]</scope>
    <source>
        <strain evidence="11 12">S3.2.2.5</strain>
    </source>
</reference>
<keyword evidence="1 9" id="KW-0963">Cytoplasm</keyword>
<comment type="pathway">
    <text evidence="9">Cofactor biosynthesis; coenzyme A biosynthesis; CoA from (R)-pantothenate: step 4/5.</text>
</comment>
<dbReference type="RefSeq" id="WP_338257465.1">
    <property type="nucleotide sequence ID" value="NZ_BSRI01000002.1"/>
</dbReference>
<evidence type="ECO:0000256" key="6">
    <source>
        <dbReference type="ARBA" id="ARBA00022842"/>
    </source>
</evidence>
<feature type="binding site" evidence="9">
    <location>
        <position position="107"/>
    </location>
    <ligand>
        <name>ATP</name>
        <dbReference type="ChEBI" id="CHEBI:30616"/>
    </ligand>
</feature>
<proteinExistence type="inferred from homology"/>
<evidence type="ECO:0000259" key="10">
    <source>
        <dbReference type="Pfam" id="PF01467"/>
    </source>
</evidence>
<dbReference type="EC" id="2.7.7.3" evidence="9"/>
<keyword evidence="5 9" id="KW-0067">ATP-binding</keyword>
<evidence type="ECO:0000256" key="5">
    <source>
        <dbReference type="ARBA" id="ARBA00022840"/>
    </source>
</evidence>
<feature type="binding site" evidence="9">
    <location>
        <position position="96"/>
    </location>
    <ligand>
        <name>substrate</name>
    </ligand>
</feature>
<dbReference type="InterPro" id="IPR004821">
    <property type="entry name" value="Cyt_trans-like"/>
</dbReference>
<protein>
    <recommendedName>
        <fullName evidence="9">Phosphopantetheine adenylyltransferase</fullName>
        <ecNumber evidence="9">2.7.7.3</ecNumber>
    </recommendedName>
    <alternativeName>
        <fullName evidence="9">Dephospho-CoA pyrophosphorylase</fullName>
    </alternativeName>
    <alternativeName>
        <fullName evidence="9">Pantetheine-phosphate adenylyltransferase</fullName>
        <shortName evidence="9">PPAT</shortName>
    </alternativeName>
</protein>
<evidence type="ECO:0000313" key="11">
    <source>
        <dbReference type="EMBL" id="GLV60403.1"/>
    </source>
</evidence>
<evidence type="ECO:0000313" key="12">
    <source>
        <dbReference type="Proteomes" id="UP001344906"/>
    </source>
</evidence>
<dbReference type="PANTHER" id="PTHR21342:SF1">
    <property type="entry name" value="PHOSPHOPANTETHEINE ADENYLYLTRANSFERASE"/>
    <property type="match status" value="1"/>
</dbReference>